<sequence length="275" mass="30663">MPGAGVFCFRKPCKFCRLEDFFPYSCEYSLLRAIARTKPEGSASQFFHLVDSNNDGKLTKFISVEVINSNTIIICYTFDHEHRRRYNDRAQTIIADAGSHGKPISSSKAEPLRPLTNLSPEKPLSISRKSKFAALAADLDQFEYDLPERNHKKESLLKGPSKRVSMGGETRASILFAPGGNSATEKGSPINRGPAPYLPPSASSFAFVEEDEKVEQPSSVPKEPLSDSIIVEEWEESPKHFVSVFALNLTLTNHSNRIYNLSPRNSPLYSMLAYI</sequence>
<accession>A0A915D816</accession>
<dbReference type="AlphaFoldDB" id="A0A915D816"/>
<name>A0A915D816_9BILA</name>
<dbReference type="WBParaSite" id="jg16711">
    <property type="protein sequence ID" value="jg16711"/>
    <property type="gene ID" value="jg16711"/>
</dbReference>
<reference evidence="3" key="1">
    <citation type="submission" date="2022-11" db="UniProtKB">
        <authorList>
            <consortium name="WormBaseParasite"/>
        </authorList>
    </citation>
    <scope>IDENTIFICATION</scope>
</reference>
<evidence type="ECO:0000313" key="3">
    <source>
        <dbReference type="WBParaSite" id="jg16711"/>
    </source>
</evidence>
<protein>
    <submittedName>
        <fullName evidence="3">Uncharacterized protein</fullName>
    </submittedName>
</protein>
<proteinExistence type="predicted"/>
<dbReference type="Proteomes" id="UP000887574">
    <property type="component" value="Unplaced"/>
</dbReference>
<evidence type="ECO:0000256" key="1">
    <source>
        <dbReference type="SAM" id="MobiDB-lite"/>
    </source>
</evidence>
<feature type="region of interest" description="Disordered" evidence="1">
    <location>
        <begin position="97"/>
        <end position="121"/>
    </location>
</feature>
<keyword evidence="2" id="KW-1185">Reference proteome</keyword>
<organism evidence="2 3">
    <name type="scientific">Ditylenchus dipsaci</name>
    <dbReference type="NCBI Taxonomy" id="166011"/>
    <lineage>
        <taxon>Eukaryota</taxon>
        <taxon>Metazoa</taxon>
        <taxon>Ecdysozoa</taxon>
        <taxon>Nematoda</taxon>
        <taxon>Chromadorea</taxon>
        <taxon>Rhabditida</taxon>
        <taxon>Tylenchina</taxon>
        <taxon>Tylenchomorpha</taxon>
        <taxon>Sphaerularioidea</taxon>
        <taxon>Anguinidae</taxon>
        <taxon>Anguininae</taxon>
        <taxon>Ditylenchus</taxon>
    </lineage>
</organism>
<evidence type="ECO:0000313" key="2">
    <source>
        <dbReference type="Proteomes" id="UP000887574"/>
    </source>
</evidence>